<name>A0A1I1DBL3_9BACT</name>
<dbReference type="EMBL" id="FOLE01000001">
    <property type="protein sequence ID" value="SFB70478.1"/>
    <property type="molecule type" value="Genomic_DNA"/>
</dbReference>
<protein>
    <submittedName>
        <fullName evidence="2">Uncharacterized protein</fullName>
    </submittedName>
</protein>
<dbReference type="STRING" id="927664.SAMN05421780_1014"/>
<dbReference type="AlphaFoldDB" id="A0A1I1DBL3"/>
<sequence>MKKNHFVLAALLVVASVMSAAAQKFEGTIRWKLNYDMATFLKSEAMKESMQQASQMFGGADMNNPQMVQMIQGMLPQGFDMKIKEGNTLLKVKGGMQAMMGGGDVLYRKDKKQSYVVDYAQKMYKEIKDEDDAAGAKAKVSKTSETATIAGHKCTKYVVETSVEGTKFAQHIWTTTDIKDIDKDIIKQMNAGQEKASIFFEGMKGVPLKVAIPELGVGMEVTELVREKLNSADFVIPSDFRKRD</sequence>
<reference evidence="2 3" key="1">
    <citation type="submission" date="2016-10" db="EMBL/GenBank/DDBJ databases">
        <authorList>
            <person name="de Groot N.N."/>
        </authorList>
    </citation>
    <scope>NUCLEOTIDE SEQUENCE [LARGE SCALE GENOMIC DNA]</scope>
    <source>
        <strain evidence="2 3">DSM 6793</strain>
    </source>
</reference>
<accession>A0A1I1DBL3</accession>
<feature type="signal peptide" evidence="1">
    <location>
        <begin position="1"/>
        <end position="20"/>
    </location>
</feature>
<evidence type="ECO:0000313" key="2">
    <source>
        <dbReference type="EMBL" id="SFB70478.1"/>
    </source>
</evidence>
<keyword evidence="3" id="KW-1185">Reference proteome</keyword>
<organism evidence="2 3">
    <name type="scientific">Flexibacter flexilis DSM 6793</name>
    <dbReference type="NCBI Taxonomy" id="927664"/>
    <lineage>
        <taxon>Bacteria</taxon>
        <taxon>Pseudomonadati</taxon>
        <taxon>Bacteroidota</taxon>
        <taxon>Cytophagia</taxon>
        <taxon>Cytophagales</taxon>
        <taxon>Flexibacteraceae</taxon>
        <taxon>Flexibacter</taxon>
    </lineage>
</organism>
<feature type="chain" id="PRO_5011588967" evidence="1">
    <location>
        <begin position="21"/>
        <end position="244"/>
    </location>
</feature>
<dbReference type="RefSeq" id="WP_177199789.1">
    <property type="nucleotide sequence ID" value="NZ_FOLE01000001.1"/>
</dbReference>
<proteinExistence type="predicted"/>
<evidence type="ECO:0000256" key="1">
    <source>
        <dbReference type="SAM" id="SignalP"/>
    </source>
</evidence>
<evidence type="ECO:0000313" key="3">
    <source>
        <dbReference type="Proteomes" id="UP000199514"/>
    </source>
</evidence>
<gene>
    <name evidence="2" type="ORF">SAMN05421780_1014</name>
</gene>
<dbReference type="Proteomes" id="UP000199514">
    <property type="component" value="Unassembled WGS sequence"/>
</dbReference>
<keyword evidence="1" id="KW-0732">Signal</keyword>